<evidence type="ECO:0000313" key="1">
    <source>
        <dbReference type="EMBL" id="GBO00770.1"/>
    </source>
</evidence>
<dbReference type="Proteomes" id="UP000499080">
    <property type="component" value="Unassembled WGS sequence"/>
</dbReference>
<gene>
    <name evidence="1" type="ORF">AVEN_171683_1</name>
    <name evidence="2" type="ORF">AVEN_198738_1</name>
</gene>
<dbReference type="AlphaFoldDB" id="A0A4Y2TKK4"/>
<comment type="caution">
    <text evidence="2">The sequence shown here is derived from an EMBL/GenBank/DDBJ whole genome shotgun (WGS) entry which is preliminary data.</text>
</comment>
<reference evidence="2 3" key="1">
    <citation type="journal article" date="2019" name="Sci. Rep.">
        <title>Orb-weaving spider Araneus ventricosus genome elucidates the spidroin gene catalogue.</title>
        <authorList>
            <person name="Kono N."/>
            <person name="Nakamura H."/>
            <person name="Ohtoshi R."/>
            <person name="Moran D.A.P."/>
            <person name="Shinohara A."/>
            <person name="Yoshida Y."/>
            <person name="Fujiwara M."/>
            <person name="Mori M."/>
            <person name="Tomita M."/>
            <person name="Arakawa K."/>
        </authorList>
    </citation>
    <scope>NUCLEOTIDE SEQUENCE [LARGE SCALE GENOMIC DNA]</scope>
</reference>
<evidence type="ECO:0000313" key="3">
    <source>
        <dbReference type="Proteomes" id="UP000499080"/>
    </source>
</evidence>
<accession>A0A4Y2TKK4</accession>
<dbReference type="EMBL" id="BGPR01029157">
    <property type="protein sequence ID" value="GBO00772.1"/>
    <property type="molecule type" value="Genomic_DNA"/>
</dbReference>
<keyword evidence="3" id="KW-1185">Reference proteome</keyword>
<proteinExistence type="predicted"/>
<name>A0A4Y2TKK4_ARAVE</name>
<protein>
    <submittedName>
        <fullName evidence="2">Uncharacterized protein</fullName>
    </submittedName>
</protein>
<sequence length="113" mass="12962">MFCLHVVASPETGAKGFHWEIIAIGNQCNRFEFPCILSRNHKLVRTSPSLGIRFIENQSSNRNCPNFLEEAALTSTNHHSLLQKHQSSSNPLSYQISKPRSRLQNLEKRIKKF</sequence>
<organism evidence="2 3">
    <name type="scientific">Araneus ventricosus</name>
    <name type="common">Orbweaver spider</name>
    <name type="synonym">Epeira ventricosa</name>
    <dbReference type="NCBI Taxonomy" id="182803"/>
    <lineage>
        <taxon>Eukaryota</taxon>
        <taxon>Metazoa</taxon>
        <taxon>Ecdysozoa</taxon>
        <taxon>Arthropoda</taxon>
        <taxon>Chelicerata</taxon>
        <taxon>Arachnida</taxon>
        <taxon>Araneae</taxon>
        <taxon>Araneomorphae</taxon>
        <taxon>Entelegynae</taxon>
        <taxon>Araneoidea</taxon>
        <taxon>Araneidae</taxon>
        <taxon>Araneus</taxon>
    </lineage>
</organism>
<evidence type="ECO:0000313" key="2">
    <source>
        <dbReference type="EMBL" id="GBO00772.1"/>
    </source>
</evidence>
<dbReference type="EMBL" id="BGPR01029156">
    <property type="protein sequence ID" value="GBO00770.1"/>
    <property type="molecule type" value="Genomic_DNA"/>
</dbReference>